<proteinExistence type="predicted"/>
<feature type="compositionally biased region" description="Basic and acidic residues" evidence="1">
    <location>
        <begin position="573"/>
        <end position="593"/>
    </location>
</feature>
<name>A0A2N9INU3_FAGSY</name>
<dbReference type="EMBL" id="OIVN01006141">
    <property type="protein sequence ID" value="SPD26035.1"/>
    <property type="molecule type" value="Genomic_DNA"/>
</dbReference>
<feature type="region of interest" description="Disordered" evidence="1">
    <location>
        <begin position="1"/>
        <end position="30"/>
    </location>
</feature>
<dbReference type="PANTHER" id="PTHR46033:SF1">
    <property type="entry name" value="PROTEIN MAIN-LIKE 2"/>
    <property type="match status" value="1"/>
</dbReference>
<gene>
    <name evidence="2" type="ORF">FSB_LOCUS53917</name>
</gene>
<evidence type="ECO:0008006" key="3">
    <source>
        <dbReference type="Google" id="ProtNLM"/>
    </source>
</evidence>
<sequence>MASSSSVPPANPAPPLTTGKRSETPRAASTTSIEAVVDALVAPPSVPVEAAPVAPSSIFGEANDPKEGFVFPLVDPWYKISPLFPYKSFDFSPRPEDWDWTVTGSEVAVDRAWVPCLDEISDLLIQKGGIRPIPINFEFPCAASKDWSHWVDLEILDSEFWDNLRKAGVHWSILISRSCSMFRDTEPLRDVLRSWCPSIHTFFLAWGELTVTLKDIANHWMLPILVGPHSSFTVKKFQSAALPSFYIGSVSASLVILPYYAVNTLYIPLAVKISTSHCVPLASLFLGHLYSQLDLLHDCEVEGDSCHILLAAFNTTVLQTFYWEHSVNYLFVAKGKVTVWSKFSDLPQRFLDRFPDFRNNLPLVYRWVGLKTGDHDLVAALDFEDNVLLRPYGDDYPGFACVSVLSRFNQPTSLIYDLGVEDYRSLAYLSADVPAGPQETTTSSPDLAPFIKSRAFADWEGEVSRIMVPSGHRFGFNTPSMDAYWQRLTHAMVEYVNIGRSDKTPISSHRKSQTSNPCLSPLSQSAIAYGNNQKLGFAEWDEIRGGWIAYTTHLPEGWRESVNIVEESLIMPSKRDKGNKRDAPVDPAVEKGPKRPAYSPKKTPSKKTKAGKKSKFATPAPEPGKESAATPTKTVIESTAAPSKAKGVATSSSRRKSGKKNVALHPSKGQKKAGTSSFSPNEEQPSVVPTRPPSKKKKLVIPPPPSGIATRTSSKSGFKAMHKPGKSGDVVVVVEDSDTIVDDVPTSSSGGNDPLAAVADQGGELGKSFADSFEADVGSAEGSHSVSSDSFFDVALGSMHEEQIMSAGSAANADNMLETNELNIDFADLMRQDLAIVAHAGHSLEHGRDDNDAVDSDAIPLSFFVPQTILTSGVTDSGASIAYVMEGISLFGATPHLGVIPTGGFIIPASRITSDAPSVARFPVAGEIFMSEEVRMQGFVGGESATDSRVTPEIRSNVKSAVDHGLQAEGTSASAAATFAGSENLDNIGTGDPMHILEENANVGITGEITVASPPLRPIAGASSSVGAGTISDEVVEFFKEFDKRTPNPHPERHFWEFNGPLASFGDFWVPSDCVPYLQRLSREHVNFVTNFKLSAGLGGPMLSLLGSVLAAMSKSNLGTVTKVQILAWKGVIQDLMEVGFDLGFMIEYLQQIAQCLFGKKISDEVRALQHQIALLQGSLAMLTAYQEEMTSAGRMALGFGHGKSLFDSLFN</sequence>
<reference evidence="2" key="1">
    <citation type="submission" date="2018-02" db="EMBL/GenBank/DDBJ databases">
        <authorList>
            <person name="Cohen D.B."/>
            <person name="Kent A.D."/>
        </authorList>
    </citation>
    <scope>NUCLEOTIDE SEQUENCE</scope>
</reference>
<feature type="compositionally biased region" description="Polar residues" evidence="1">
    <location>
        <begin position="673"/>
        <end position="684"/>
    </location>
</feature>
<dbReference type="InterPro" id="IPR044824">
    <property type="entry name" value="MAIN-like"/>
</dbReference>
<organism evidence="2">
    <name type="scientific">Fagus sylvatica</name>
    <name type="common">Beechnut</name>
    <dbReference type="NCBI Taxonomy" id="28930"/>
    <lineage>
        <taxon>Eukaryota</taxon>
        <taxon>Viridiplantae</taxon>
        <taxon>Streptophyta</taxon>
        <taxon>Embryophyta</taxon>
        <taxon>Tracheophyta</taxon>
        <taxon>Spermatophyta</taxon>
        <taxon>Magnoliopsida</taxon>
        <taxon>eudicotyledons</taxon>
        <taxon>Gunneridae</taxon>
        <taxon>Pentapetalae</taxon>
        <taxon>rosids</taxon>
        <taxon>fabids</taxon>
        <taxon>Fagales</taxon>
        <taxon>Fagaceae</taxon>
        <taxon>Fagus</taxon>
    </lineage>
</organism>
<feature type="compositionally biased region" description="Basic residues" evidence="1">
    <location>
        <begin position="603"/>
        <end position="615"/>
    </location>
</feature>
<evidence type="ECO:0000256" key="1">
    <source>
        <dbReference type="SAM" id="MobiDB-lite"/>
    </source>
</evidence>
<evidence type="ECO:0000313" key="2">
    <source>
        <dbReference type="EMBL" id="SPD26035.1"/>
    </source>
</evidence>
<dbReference type="GO" id="GO:0010073">
    <property type="term" value="P:meristem maintenance"/>
    <property type="evidence" value="ECO:0007669"/>
    <property type="project" value="InterPro"/>
</dbReference>
<feature type="compositionally biased region" description="Polar residues" evidence="1">
    <location>
        <begin position="629"/>
        <end position="641"/>
    </location>
</feature>
<accession>A0A2N9INU3</accession>
<feature type="region of interest" description="Disordered" evidence="1">
    <location>
        <begin position="573"/>
        <end position="724"/>
    </location>
</feature>
<dbReference type="PANTHER" id="PTHR46033">
    <property type="entry name" value="PROTEIN MAIN-LIKE 2"/>
    <property type="match status" value="1"/>
</dbReference>
<protein>
    <recommendedName>
        <fullName evidence="3">Aminotransferase-like plant mobile domain-containing protein</fullName>
    </recommendedName>
</protein>
<dbReference type="AlphaFoldDB" id="A0A2N9INU3"/>